<dbReference type="Pfam" id="PF03828">
    <property type="entry name" value="PAP_assoc"/>
    <property type="match status" value="1"/>
</dbReference>
<dbReference type="GO" id="GO:0046872">
    <property type="term" value="F:metal ion binding"/>
    <property type="evidence" value="ECO:0007669"/>
    <property type="project" value="UniProtKB-KW"/>
</dbReference>
<evidence type="ECO:0000256" key="3">
    <source>
        <dbReference type="ARBA" id="ARBA00022842"/>
    </source>
</evidence>
<dbReference type="GO" id="GO:0016779">
    <property type="term" value="F:nucleotidyltransferase activity"/>
    <property type="evidence" value="ECO:0007669"/>
    <property type="project" value="TreeGrafter"/>
</dbReference>
<accession>A0A9P9FVH2</accession>
<dbReference type="Gene3D" id="1.10.1410.10">
    <property type="match status" value="1"/>
</dbReference>
<keyword evidence="1" id="KW-0808">Transferase</keyword>
<dbReference type="Proteomes" id="UP000738349">
    <property type="component" value="Unassembled WGS sequence"/>
</dbReference>
<evidence type="ECO:0000259" key="5">
    <source>
        <dbReference type="Pfam" id="PF03828"/>
    </source>
</evidence>
<organism evidence="6 7">
    <name type="scientific">Dactylonectria macrodidyma</name>
    <dbReference type="NCBI Taxonomy" id="307937"/>
    <lineage>
        <taxon>Eukaryota</taxon>
        <taxon>Fungi</taxon>
        <taxon>Dikarya</taxon>
        <taxon>Ascomycota</taxon>
        <taxon>Pezizomycotina</taxon>
        <taxon>Sordariomycetes</taxon>
        <taxon>Hypocreomycetidae</taxon>
        <taxon>Hypocreales</taxon>
        <taxon>Nectriaceae</taxon>
        <taxon>Dactylonectria</taxon>
    </lineage>
</organism>
<dbReference type="InterPro" id="IPR002058">
    <property type="entry name" value="PAP_assoc"/>
</dbReference>
<evidence type="ECO:0000256" key="2">
    <source>
        <dbReference type="ARBA" id="ARBA00022723"/>
    </source>
</evidence>
<dbReference type="PANTHER" id="PTHR12271:SF113">
    <property type="entry name" value="POLY(A) RNA POLYMERASE CID11"/>
    <property type="match status" value="1"/>
</dbReference>
<feature type="domain" description="PAP-associated" evidence="5">
    <location>
        <begin position="90"/>
        <end position="145"/>
    </location>
</feature>
<dbReference type="AlphaFoldDB" id="A0A9P9FVH2"/>
<dbReference type="GO" id="GO:0031123">
    <property type="term" value="P:RNA 3'-end processing"/>
    <property type="evidence" value="ECO:0007669"/>
    <property type="project" value="TreeGrafter"/>
</dbReference>
<sequence length="191" mass="22367">MSNRPSSPEISDDYQVLDQTENNQRRRTGWNDKFIYVDMLDHCLFTTPRPPLLPPLHQSPHKLNKLNGTKSDFADDATKLDGYGSKNKASIAILLFQFFRFYAYEFDYDKYGLSVRLGKLRLRTDEKWHNSINTKLCVEEPFNISRNLGNTIDEFSFRGLHLELRRAFDLICVAKFEGACEQYVFPKEERV</sequence>
<keyword evidence="2" id="KW-0479">Metal-binding</keyword>
<keyword evidence="3" id="KW-0460">Magnesium</keyword>
<feature type="region of interest" description="Disordered" evidence="4">
    <location>
        <begin position="1"/>
        <end position="22"/>
    </location>
</feature>
<protein>
    <recommendedName>
        <fullName evidence="5">PAP-associated domain-containing protein</fullName>
    </recommendedName>
</protein>
<dbReference type="SUPFAM" id="SSF81631">
    <property type="entry name" value="PAP/OAS1 substrate-binding domain"/>
    <property type="match status" value="1"/>
</dbReference>
<comment type="caution">
    <text evidence="6">The sequence shown here is derived from an EMBL/GenBank/DDBJ whole genome shotgun (WGS) entry which is preliminary data.</text>
</comment>
<evidence type="ECO:0000256" key="1">
    <source>
        <dbReference type="ARBA" id="ARBA00022679"/>
    </source>
</evidence>
<gene>
    <name evidence="6" type="ORF">EDB81DRAFT_773878</name>
</gene>
<dbReference type="PANTHER" id="PTHR12271">
    <property type="entry name" value="POLY A POLYMERASE CID PAP -RELATED"/>
    <property type="match status" value="1"/>
</dbReference>
<evidence type="ECO:0000313" key="6">
    <source>
        <dbReference type="EMBL" id="KAH7176989.1"/>
    </source>
</evidence>
<dbReference type="EMBL" id="JAGMUV010000001">
    <property type="protein sequence ID" value="KAH7176989.1"/>
    <property type="molecule type" value="Genomic_DNA"/>
</dbReference>
<evidence type="ECO:0000256" key="4">
    <source>
        <dbReference type="SAM" id="MobiDB-lite"/>
    </source>
</evidence>
<name>A0A9P9FVH2_9HYPO</name>
<keyword evidence="7" id="KW-1185">Reference proteome</keyword>
<proteinExistence type="predicted"/>
<dbReference type="OrthoDB" id="2274644at2759"/>
<evidence type="ECO:0000313" key="7">
    <source>
        <dbReference type="Proteomes" id="UP000738349"/>
    </source>
</evidence>
<reference evidence="6" key="1">
    <citation type="journal article" date="2021" name="Nat. Commun.">
        <title>Genetic determinants of endophytism in the Arabidopsis root mycobiome.</title>
        <authorList>
            <person name="Mesny F."/>
            <person name="Miyauchi S."/>
            <person name="Thiergart T."/>
            <person name="Pickel B."/>
            <person name="Atanasova L."/>
            <person name="Karlsson M."/>
            <person name="Huettel B."/>
            <person name="Barry K.W."/>
            <person name="Haridas S."/>
            <person name="Chen C."/>
            <person name="Bauer D."/>
            <person name="Andreopoulos W."/>
            <person name="Pangilinan J."/>
            <person name="LaButti K."/>
            <person name="Riley R."/>
            <person name="Lipzen A."/>
            <person name="Clum A."/>
            <person name="Drula E."/>
            <person name="Henrissat B."/>
            <person name="Kohler A."/>
            <person name="Grigoriev I.V."/>
            <person name="Martin F.M."/>
            <person name="Hacquard S."/>
        </authorList>
    </citation>
    <scope>NUCLEOTIDE SEQUENCE</scope>
    <source>
        <strain evidence="6">MPI-CAGE-AT-0147</strain>
    </source>
</reference>